<evidence type="ECO:0000256" key="2">
    <source>
        <dbReference type="ARBA" id="ARBA00023125"/>
    </source>
</evidence>
<dbReference type="InterPro" id="IPR050090">
    <property type="entry name" value="Tyrosine_recombinase_XerCD"/>
</dbReference>
<evidence type="ECO:0000256" key="1">
    <source>
        <dbReference type="ARBA" id="ARBA00008857"/>
    </source>
</evidence>
<dbReference type="SUPFAM" id="SSF56349">
    <property type="entry name" value="DNA breaking-rejoining enzymes"/>
    <property type="match status" value="1"/>
</dbReference>
<proteinExistence type="inferred from homology"/>
<organism evidence="5 6">
    <name type="scientific">Capnocytophaga gingivalis</name>
    <dbReference type="NCBI Taxonomy" id="1017"/>
    <lineage>
        <taxon>Bacteria</taxon>
        <taxon>Pseudomonadati</taxon>
        <taxon>Bacteroidota</taxon>
        <taxon>Flavobacteriia</taxon>
        <taxon>Flavobacteriales</taxon>
        <taxon>Flavobacteriaceae</taxon>
        <taxon>Capnocytophaga</taxon>
    </lineage>
</organism>
<comment type="similarity">
    <text evidence="1">Belongs to the 'phage' integrase family.</text>
</comment>
<sequence length="375" mass="44212">MKVHLKERLSKKTGKISLYLEIYKGYIKEEGKIKHIRDYEYLDYFLYEKPKNQVEKQHNAEQLKFAEAVRAQRFLEIQNGTYGFNNVHLLNANFIEYFKKLAEERKESRGNYGNWDSALKQLVKYAGKIVPFKNVTIEFCEGFKEFLLTNKTKTEKPLAKNSVISYLNKLKAALNQAFDDKIINENPAKRIKNIKPDESNREYLTKEEVKALMETDCRYEVLKRAFLFSCFTGMRWSDINQLTWRYVRKSEDGYRVHFSQKKTKGVEYLYIPDIALEYIGEKGQPDERVFVGLKYSAYMNTALARWVLEAGITKLITFHCARHTYATILLEEDVNIRVIQDMLGHKELRTTLIYAKIIDKKRREAASIFDAEFKK</sequence>
<name>A0ABU5YDR9_9FLAO</name>
<feature type="domain" description="Tyr recombinase" evidence="4">
    <location>
        <begin position="199"/>
        <end position="367"/>
    </location>
</feature>
<dbReference type="RefSeq" id="WP_323980419.1">
    <property type="nucleotide sequence ID" value="NZ_JAYKBV010000049.1"/>
</dbReference>
<gene>
    <name evidence="5" type="ORF">VJJ49_14940</name>
</gene>
<dbReference type="PANTHER" id="PTHR30349:SF64">
    <property type="entry name" value="PROPHAGE INTEGRASE INTD-RELATED"/>
    <property type="match status" value="1"/>
</dbReference>
<accession>A0ABU5YDR9</accession>
<dbReference type="Pfam" id="PF13102">
    <property type="entry name" value="Phage_int_SAM_5"/>
    <property type="match status" value="1"/>
</dbReference>
<dbReference type="InterPro" id="IPR013762">
    <property type="entry name" value="Integrase-like_cat_sf"/>
</dbReference>
<dbReference type="EMBL" id="JAYKBV010000049">
    <property type="protein sequence ID" value="MEB3041970.1"/>
    <property type="molecule type" value="Genomic_DNA"/>
</dbReference>
<dbReference type="InterPro" id="IPR011010">
    <property type="entry name" value="DNA_brk_join_enz"/>
</dbReference>
<dbReference type="InterPro" id="IPR025269">
    <property type="entry name" value="SAM-like_dom"/>
</dbReference>
<dbReference type="InterPro" id="IPR002104">
    <property type="entry name" value="Integrase_catalytic"/>
</dbReference>
<evidence type="ECO:0000313" key="6">
    <source>
        <dbReference type="Proteomes" id="UP001324270"/>
    </source>
</evidence>
<keyword evidence="2" id="KW-0238">DNA-binding</keyword>
<keyword evidence="6" id="KW-1185">Reference proteome</keyword>
<evidence type="ECO:0000256" key="3">
    <source>
        <dbReference type="ARBA" id="ARBA00023172"/>
    </source>
</evidence>
<evidence type="ECO:0000313" key="5">
    <source>
        <dbReference type="EMBL" id="MEB3041970.1"/>
    </source>
</evidence>
<reference evidence="5 6" key="1">
    <citation type="submission" date="2023-12" db="EMBL/GenBank/DDBJ databases">
        <title>Genomic sequences of Capnocytophaga and Parvimonas strains.</title>
        <authorList>
            <person name="Watt R.M."/>
            <person name="Wang M."/>
            <person name="Yang T."/>
            <person name="Tong W.M."/>
        </authorList>
    </citation>
    <scope>NUCLEOTIDE SEQUENCE [LARGE SCALE GENOMIC DNA]</scope>
    <source>
        <strain evidence="5 6">CCUG 13156</strain>
    </source>
</reference>
<dbReference type="Gene3D" id="1.10.443.10">
    <property type="entry name" value="Intergrase catalytic core"/>
    <property type="match status" value="1"/>
</dbReference>
<dbReference type="PANTHER" id="PTHR30349">
    <property type="entry name" value="PHAGE INTEGRASE-RELATED"/>
    <property type="match status" value="1"/>
</dbReference>
<protein>
    <submittedName>
        <fullName evidence="5">Site-specific integrase</fullName>
    </submittedName>
</protein>
<dbReference type="PROSITE" id="PS51898">
    <property type="entry name" value="TYR_RECOMBINASE"/>
    <property type="match status" value="1"/>
</dbReference>
<dbReference type="CDD" id="cd01185">
    <property type="entry name" value="INTN1_C_like"/>
    <property type="match status" value="1"/>
</dbReference>
<dbReference type="InterPro" id="IPR035386">
    <property type="entry name" value="Arm-DNA-bind_5"/>
</dbReference>
<dbReference type="Gene3D" id="1.10.150.130">
    <property type="match status" value="1"/>
</dbReference>
<dbReference type="Pfam" id="PF17293">
    <property type="entry name" value="Arm-DNA-bind_5"/>
    <property type="match status" value="1"/>
</dbReference>
<evidence type="ECO:0000259" key="4">
    <source>
        <dbReference type="PROSITE" id="PS51898"/>
    </source>
</evidence>
<dbReference type="Proteomes" id="UP001324270">
    <property type="component" value="Unassembled WGS sequence"/>
</dbReference>
<keyword evidence="3" id="KW-0233">DNA recombination</keyword>
<dbReference type="InterPro" id="IPR010998">
    <property type="entry name" value="Integrase_recombinase_N"/>
</dbReference>
<dbReference type="Pfam" id="PF00589">
    <property type="entry name" value="Phage_integrase"/>
    <property type="match status" value="1"/>
</dbReference>
<comment type="caution">
    <text evidence="5">The sequence shown here is derived from an EMBL/GenBank/DDBJ whole genome shotgun (WGS) entry which is preliminary data.</text>
</comment>